<dbReference type="InterPro" id="IPR036412">
    <property type="entry name" value="HAD-like_sf"/>
</dbReference>
<evidence type="ECO:0000313" key="2">
    <source>
        <dbReference type="Proteomes" id="UP000270342"/>
    </source>
</evidence>
<dbReference type="SFLD" id="SFLDG01129">
    <property type="entry name" value="C1.5:_HAD__Beta-PGM__Phosphata"/>
    <property type="match status" value="1"/>
</dbReference>
<dbReference type="EMBL" id="RBZU01000009">
    <property type="protein sequence ID" value="RKP50358.1"/>
    <property type="molecule type" value="Genomic_DNA"/>
</dbReference>
<dbReference type="OrthoDB" id="5293434at2"/>
<organism evidence="1 2">
    <name type="scientific">Pararobbsia silviterrae</name>
    <dbReference type="NCBI Taxonomy" id="1792498"/>
    <lineage>
        <taxon>Bacteria</taxon>
        <taxon>Pseudomonadati</taxon>
        <taxon>Pseudomonadota</taxon>
        <taxon>Betaproteobacteria</taxon>
        <taxon>Burkholderiales</taxon>
        <taxon>Burkholderiaceae</taxon>
        <taxon>Pararobbsia</taxon>
    </lineage>
</organism>
<dbReference type="SFLD" id="SFLDS00003">
    <property type="entry name" value="Haloacid_Dehalogenase"/>
    <property type="match status" value="1"/>
</dbReference>
<name>A0A494XIH2_9BURK</name>
<accession>A0A494XIH2</accession>
<dbReference type="InterPro" id="IPR041492">
    <property type="entry name" value="HAD_2"/>
</dbReference>
<dbReference type="AlphaFoldDB" id="A0A494XIH2"/>
<keyword evidence="1" id="KW-0378">Hydrolase</keyword>
<dbReference type="Proteomes" id="UP000270342">
    <property type="component" value="Unassembled WGS sequence"/>
</dbReference>
<dbReference type="CDD" id="cd07527">
    <property type="entry name" value="HAD_ScGPP-like"/>
    <property type="match status" value="1"/>
</dbReference>
<dbReference type="InterPro" id="IPR023198">
    <property type="entry name" value="PGP-like_dom2"/>
</dbReference>
<dbReference type="Pfam" id="PF13419">
    <property type="entry name" value="HAD_2"/>
    <property type="match status" value="1"/>
</dbReference>
<dbReference type="NCBIfam" id="TIGR01509">
    <property type="entry name" value="HAD-SF-IA-v3"/>
    <property type="match status" value="1"/>
</dbReference>
<dbReference type="Gene3D" id="3.40.50.1000">
    <property type="entry name" value="HAD superfamily/HAD-like"/>
    <property type="match status" value="1"/>
</dbReference>
<dbReference type="Gene3D" id="1.10.150.240">
    <property type="entry name" value="Putative phosphatase, domain 2"/>
    <property type="match status" value="1"/>
</dbReference>
<dbReference type="PANTHER" id="PTHR43481">
    <property type="entry name" value="FRUCTOSE-1-PHOSPHATE PHOSPHATASE"/>
    <property type="match status" value="1"/>
</dbReference>
<dbReference type="PANTHER" id="PTHR43481:SF4">
    <property type="entry name" value="GLYCEROL-1-PHOSPHATE PHOSPHOHYDROLASE 1-RELATED"/>
    <property type="match status" value="1"/>
</dbReference>
<gene>
    <name evidence="1" type="ORF">D7S86_18755</name>
</gene>
<sequence>MLLTQTRIPASCLLFDMDGTLVNSHAPVLRAYTAWANRYGLDVDFVLRESHGRRSIDTIRALAPAGVDVEADNAEIMRREREDTEGVVEIAGARALLESIPEDRWAVVTSADRLLATTRLTAAGLPIPKRLITAENVTRGKPAPDGFLLGARELGADPARAIVFEDSPAGIQAGLAAGATVIAIASALSPEQLGEQAWVPDMRTLRASVEPSGLVLHIA</sequence>
<keyword evidence="2" id="KW-1185">Reference proteome</keyword>
<comment type="caution">
    <text evidence="1">The sequence shown here is derived from an EMBL/GenBank/DDBJ whole genome shotgun (WGS) entry which is preliminary data.</text>
</comment>
<dbReference type="InterPro" id="IPR051806">
    <property type="entry name" value="HAD-like_SPP"/>
</dbReference>
<proteinExistence type="predicted"/>
<dbReference type="SUPFAM" id="SSF56784">
    <property type="entry name" value="HAD-like"/>
    <property type="match status" value="1"/>
</dbReference>
<dbReference type="GO" id="GO:0050308">
    <property type="term" value="F:sugar-phosphatase activity"/>
    <property type="evidence" value="ECO:0007669"/>
    <property type="project" value="TreeGrafter"/>
</dbReference>
<reference evidence="1 2" key="1">
    <citation type="submission" date="2018-10" db="EMBL/GenBank/DDBJ databases">
        <title>Robbsia sp. DHC34, isolated from soil.</title>
        <authorList>
            <person name="Gao Z.-H."/>
            <person name="Qiu L.-H."/>
        </authorList>
    </citation>
    <scope>NUCLEOTIDE SEQUENCE [LARGE SCALE GENOMIC DNA]</scope>
    <source>
        <strain evidence="1 2">DHC34</strain>
    </source>
</reference>
<evidence type="ECO:0000313" key="1">
    <source>
        <dbReference type="EMBL" id="RKP50358.1"/>
    </source>
</evidence>
<dbReference type="RefSeq" id="WP_121088575.1">
    <property type="nucleotide sequence ID" value="NZ_RBZU01000009.1"/>
</dbReference>
<dbReference type="InterPro" id="IPR023214">
    <property type="entry name" value="HAD_sf"/>
</dbReference>
<protein>
    <submittedName>
        <fullName evidence="1">HAD family hydrolase</fullName>
    </submittedName>
</protein>
<dbReference type="InterPro" id="IPR006439">
    <property type="entry name" value="HAD-SF_hydro_IA"/>
</dbReference>